<reference evidence="2" key="2">
    <citation type="submission" date="2020-10" db="UniProtKB">
        <authorList>
            <consortium name="WormBaseParasite"/>
        </authorList>
    </citation>
    <scope>IDENTIFICATION</scope>
</reference>
<evidence type="ECO:0000313" key="2">
    <source>
        <dbReference type="WBParaSite" id="Pan_g12043.t1"/>
    </source>
</evidence>
<dbReference type="WBParaSite" id="Pan_g12043.t1">
    <property type="protein sequence ID" value="Pan_g12043.t1"/>
    <property type="gene ID" value="Pan_g12043"/>
</dbReference>
<dbReference type="Proteomes" id="UP000492821">
    <property type="component" value="Unassembled WGS sequence"/>
</dbReference>
<keyword evidence="1" id="KW-1185">Reference proteome</keyword>
<sequence length="157" mass="17283">MSTATHISNVDTGIDDVNLHSIEAASSLPSNANDGSDTNHIHDVMKTVECNDNISDNAGVDNVLQIAKNFDIIHAYVAGKLGYNGPLPSVETMLLAERRENVLNINKGTISDVKDKNSNNNNFDKFQRNIRILHEHLDAMKATLAREHSTFESKDVN</sequence>
<protein>
    <submittedName>
        <fullName evidence="2">Mediator complex subunit 9</fullName>
    </submittedName>
</protein>
<evidence type="ECO:0000313" key="1">
    <source>
        <dbReference type="Proteomes" id="UP000492821"/>
    </source>
</evidence>
<name>A0A7E4URS1_PANRE</name>
<dbReference type="AlphaFoldDB" id="A0A7E4URS1"/>
<reference evidence="1" key="1">
    <citation type="journal article" date="2013" name="Genetics">
        <title>The draft genome and transcriptome of Panagrellus redivivus are shaped by the harsh demands of a free-living lifestyle.</title>
        <authorList>
            <person name="Srinivasan J."/>
            <person name="Dillman A.R."/>
            <person name="Macchietto M.G."/>
            <person name="Heikkinen L."/>
            <person name="Lakso M."/>
            <person name="Fracchia K.M."/>
            <person name="Antoshechkin I."/>
            <person name="Mortazavi A."/>
            <person name="Wong G."/>
            <person name="Sternberg P.W."/>
        </authorList>
    </citation>
    <scope>NUCLEOTIDE SEQUENCE [LARGE SCALE GENOMIC DNA]</scope>
    <source>
        <strain evidence="1">MT8872</strain>
    </source>
</reference>
<organism evidence="1 2">
    <name type="scientific">Panagrellus redivivus</name>
    <name type="common">Microworm</name>
    <dbReference type="NCBI Taxonomy" id="6233"/>
    <lineage>
        <taxon>Eukaryota</taxon>
        <taxon>Metazoa</taxon>
        <taxon>Ecdysozoa</taxon>
        <taxon>Nematoda</taxon>
        <taxon>Chromadorea</taxon>
        <taxon>Rhabditida</taxon>
        <taxon>Tylenchina</taxon>
        <taxon>Panagrolaimomorpha</taxon>
        <taxon>Panagrolaimoidea</taxon>
        <taxon>Panagrolaimidae</taxon>
        <taxon>Panagrellus</taxon>
    </lineage>
</organism>
<proteinExistence type="predicted"/>
<accession>A0A7E4URS1</accession>